<dbReference type="Proteomes" id="UP000308092">
    <property type="component" value="Unassembled WGS sequence"/>
</dbReference>
<dbReference type="Gene3D" id="1.10.287.950">
    <property type="entry name" value="Methyl-accepting chemotaxis protein"/>
    <property type="match status" value="1"/>
</dbReference>
<comment type="caution">
    <text evidence="2">The sequence shown here is derived from an EMBL/GenBank/DDBJ whole genome shotgun (WGS) entry which is preliminary data.</text>
</comment>
<keyword evidence="3" id="KW-1185">Reference proteome</keyword>
<proteinExistence type="predicted"/>
<protein>
    <submittedName>
        <fullName evidence="2">Uncharacterized protein</fullName>
    </submittedName>
</protein>
<keyword evidence="1" id="KW-0175">Coiled coil</keyword>
<gene>
    <name evidence="2" type="ORF">EYZ11_009535</name>
</gene>
<feature type="coiled-coil region" evidence="1">
    <location>
        <begin position="71"/>
        <end position="105"/>
    </location>
</feature>
<evidence type="ECO:0000313" key="3">
    <source>
        <dbReference type="Proteomes" id="UP000308092"/>
    </source>
</evidence>
<dbReference type="STRING" id="1220188.A0A4S3J852"/>
<evidence type="ECO:0000313" key="2">
    <source>
        <dbReference type="EMBL" id="THC91005.1"/>
    </source>
</evidence>
<reference evidence="2 3" key="1">
    <citation type="submission" date="2019-03" db="EMBL/GenBank/DDBJ databases">
        <title>The genome sequence of a newly discovered highly antifungal drug resistant Aspergillus species, Aspergillus tanneri NIH 1004.</title>
        <authorList>
            <person name="Mounaud S."/>
            <person name="Singh I."/>
            <person name="Joardar V."/>
            <person name="Pakala S."/>
            <person name="Pakala S."/>
            <person name="Venepally P."/>
            <person name="Hoover J."/>
            <person name="Nierman W."/>
            <person name="Chung J."/>
            <person name="Losada L."/>
        </authorList>
    </citation>
    <scope>NUCLEOTIDE SEQUENCE [LARGE SCALE GENOMIC DNA]</scope>
    <source>
        <strain evidence="2 3">NIH1004</strain>
    </source>
</reference>
<dbReference type="VEuPathDB" id="FungiDB:EYZ11_009535"/>
<evidence type="ECO:0000256" key="1">
    <source>
        <dbReference type="SAM" id="Coils"/>
    </source>
</evidence>
<accession>A0A4S3J852</accession>
<organism evidence="2 3">
    <name type="scientific">Aspergillus tanneri</name>
    <dbReference type="NCBI Taxonomy" id="1220188"/>
    <lineage>
        <taxon>Eukaryota</taxon>
        <taxon>Fungi</taxon>
        <taxon>Dikarya</taxon>
        <taxon>Ascomycota</taxon>
        <taxon>Pezizomycotina</taxon>
        <taxon>Eurotiomycetes</taxon>
        <taxon>Eurotiomycetidae</taxon>
        <taxon>Eurotiales</taxon>
        <taxon>Aspergillaceae</taxon>
        <taxon>Aspergillus</taxon>
        <taxon>Aspergillus subgen. Circumdati</taxon>
    </lineage>
</organism>
<sequence>MRKIEEICHDLECRCNDTEAPLRAIKKEHNRASLEVKELKRQNDELYPQLQQVSSIMSEVCENVSHLEAGAETASSRIEELSANLNAARKELEDKRLQSQEMASRE</sequence>
<name>A0A4S3J852_9EURO</name>
<dbReference type="AlphaFoldDB" id="A0A4S3J852"/>
<dbReference type="EMBL" id="SOSA01000457">
    <property type="protein sequence ID" value="THC91005.1"/>
    <property type="molecule type" value="Genomic_DNA"/>
</dbReference>